<dbReference type="Proteomes" id="UP001385809">
    <property type="component" value="Unassembled WGS sequence"/>
</dbReference>
<evidence type="ECO:0000256" key="1">
    <source>
        <dbReference type="SAM" id="MobiDB-lite"/>
    </source>
</evidence>
<dbReference type="InterPro" id="IPR036116">
    <property type="entry name" value="FN3_sf"/>
</dbReference>
<evidence type="ECO:0000256" key="2">
    <source>
        <dbReference type="SAM" id="SignalP"/>
    </source>
</evidence>
<feature type="chain" id="PRO_5046355751" description="Fibronectin type-III domain-containing protein" evidence="2">
    <location>
        <begin position="25"/>
        <end position="216"/>
    </location>
</feature>
<reference evidence="3 4" key="1">
    <citation type="submission" date="2024-03" db="EMBL/GenBank/DDBJ databases">
        <title>Actinomycetospora sp. OC33-EN08, a novel actinomycete isolated from wild orchid (Aerides multiflora).</title>
        <authorList>
            <person name="Suriyachadkun C."/>
        </authorList>
    </citation>
    <scope>NUCLEOTIDE SEQUENCE [LARGE SCALE GENOMIC DNA]</scope>
    <source>
        <strain evidence="3 4">OC33-EN08</strain>
    </source>
</reference>
<dbReference type="RefSeq" id="WP_337695613.1">
    <property type="nucleotide sequence ID" value="NZ_JBBEGN010000006.1"/>
</dbReference>
<evidence type="ECO:0000313" key="3">
    <source>
        <dbReference type="EMBL" id="MEJ2869033.1"/>
    </source>
</evidence>
<sequence length="216" mass="20993">MTRRALVALAVVTGLLAGGGVAWAAWTSSGPGSATARATALGTPTATASAWTCGTTPSGFTGAGRGVESFPEQVPTTTTTTPPAATTTTTTPPAPTTTTPSVTTAAPTTTSSAAPTTTTTVPPTTSTSGGATGLGAAAATLRWSAVPGAAAYQFQAAPTADFAVPSTGGTTSTLSSTVTVRTLLLRATVHLRVRAISGAWTGPWSPTLTTSAGPCL</sequence>
<protein>
    <recommendedName>
        <fullName evidence="5">Fibronectin type-III domain-containing protein</fullName>
    </recommendedName>
</protein>
<feature type="compositionally biased region" description="Low complexity" evidence="1">
    <location>
        <begin position="75"/>
        <end position="129"/>
    </location>
</feature>
<keyword evidence="4" id="KW-1185">Reference proteome</keyword>
<dbReference type="Gene3D" id="2.60.40.10">
    <property type="entry name" value="Immunoglobulins"/>
    <property type="match status" value="1"/>
</dbReference>
<dbReference type="EMBL" id="JBBEGN010000006">
    <property type="protein sequence ID" value="MEJ2869033.1"/>
    <property type="molecule type" value="Genomic_DNA"/>
</dbReference>
<evidence type="ECO:0008006" key="5">
    <source>
        <dbReference type="Google" id="ProtNLM"/>
    </source>
</evidence>
<comment type="caution">
    <text evidence="3">The sequence shown here is derived from an EMBL/GenBank/DDBJ whole genome shotgun (WGS) entry which is preliminary data.</text>
</comment>
<feature type="region of interest" description="Disordered" evidence="1">
    <location>
        <begin position="59"/>
        <end position="129"/>
    </location>
</feature>
<dbReference type="SUPFAM" id="SSF49265">
    <property type="entry name" value="Fibronectin type III"/>
    <property type="match status" value="1"/>
</dbReference>
<evidence type="ECO:0000313" key="4">
    <source>
        <dbReference type="Proteomes" id="UP001385809"/>
    </source>
</evidence>
<proteinExistence type="predicted"/>
<organism evidence="3 4">
    <name type="scientific">Actinomycetospora aurantiaca</name>
    <dbReference type="NCBI Taxonomy" id="3129233"/>
    <lineage>
        <taxon>Bacteria</taxon>
        <taxon>Bacillati</taxon>
        <taxon>Actinomycetota</taxon>
        <taxon>Actinomycetes</taxon>
        <taxon>Pseudonocardiales</taxon>
        <taxon>Pseudonocardiaceae</taxon>
        <taxon>Actinomycetospora</taxon>
    </lineage>
</organism>
<name>A0ABU8MRH2_9PSEU</name>
<gene>
    <name evidence="3" type="ORF">WCD74_14765</name>
</gene>
<dbReference type="InterPro" id="IPR013783">
    <property type="entry name" value="Ig-like_fold"/>
</dbReference>
<keyword evidence="2" id="KW-0732">Signal</keyword>
<accession>A0ABU8MRH2</accession>
<feature type="signal peptide" evidence="2">
    <location>
        <begin position="1"/>
        <end position="24"/>
    </location>
</feature>